<proteinExistence type="predicted"/>
<dbReference type="SUPFAM" id="SSF52540">
    <property type="entry name" value="P-loop containing nucleoside triphosphate hydrolases"/>
    <property type="match status" value="1"/>
</dbReference>
<keyword evidence="3" id="KW-1185">Reference proteome</keyword>
<dbReference type="GO" id="GO:1990904">
    <property type="term" value="C:ribonucleoprotein complex"/>
    <property type="evidence" value="ECO:0000318"/>
    <property type="project" value="GO_Central"/>
</dbReference>
<organism evidence="2 3">
    <name type="scientific">Pristionchus pacificus</name>
    <name type="common">Parasitic nematode worm</name>
    <dbReference type="NCBI Taxonomy" id="54126"/>
    <lineage>
        <taxon>Eukaryota</taxon>
        <taxon>Metazoa</taxon>
        <taxon>Ecdysozoa</taxon>
        <taxon>Nematoda</taxon>
        <taxon>Chromadorea</taxon>
        <taxon>Rhabditida</taxon>
        <taxon>Rhabditina</taxon>
        <taxon>Diplogasteromorpha</taxon>
        <taxon>Diplogasteroidea</taxon>
        <taxon>Neodiplogasteridae</taxon>
        <taxon>Pristionchus</taxon>
    </lineage>
</organism>
<evidence type="ECO:0000313" key="2">
    <source>
        <dbReference type="EnsemblMetazoa" id="PPA35779.1"/>
    </source>
</evidence>
<protein>
    <submittedName>
        <fullName evidence="2">Helicase</fullName>
    </submittedName>
</protein>
<dbReference type="GO" id="GO:0005634">
    <property type="term" value="C:nucleus"/>
    <property type="evidence" value="ECO:0000318"/>
    <property type="project" value="GO_Central"/>
</dbReference>
<dbReference type="Gene3D" id="3.40.50.300">
    <property type="entry name" value="P-loop containing nucleotide triphosphate hydrolases"/>
    <property type="match status" value="1"/>
</dbReference>
<reference evidence="3" key="1">
    <citation type="journal article" date="2008" name="Nat. Genet.">
        <title>The Pristionchus pacificus genome provides a unique perspective on nematode lifestyle and parasitism.</title>
        <authorList>
            <person name="Dieterich C."/>
            <person name="Clifton S.W."/>
            <person name="Schuster L.N."/>
            <person name="Chinwalla A."/>
            <person name="Delehaunty K."/>
            <person name="Dinkelacker I."/>
            <person name="Fulton L."/>
            <person name="Fulton R."/>
            <person name="Godfrey J."/>
            <person name="Minx P."/>
            <person name="Mitreva M."/>
            <person name="Roeseler W."/>
            <person name="Tian H."/>
            <person name="Witte H."/>
            <person name="Yang S.P."/>
            <person name="Wilson R.K."/>
            <person name="Sommer R.J."/>
        </authorList>
    </citation>
    <scope>NUCLEOTIDE SEQUENCE [LARGE SCALE GENOMIC DNA]</scope>
    <source>
        <strain evidence="3">PS312</strain>
    </source>
</reference>
<accession>A0A2A6BKY4</accession>
<dbReference type="InterPro" id="IPR011545">
    <property type="entry name" value="DEAD/DEAH_box_helicase_dom"/>
</dbReference>
<sequence>MLCWNDMEEVAKKCPHVVVGTPARTRALIENGALKTDTIKHFVLDDCDEMFRKNDLRISIEAIMKHMIVTAATSLKQLHKFCKKWMSKDVSISDLAVMIKFAKSRSRPMNKSIIFQPIGAENFPTPTFHKKILSNACFIACSFFIYFETMKLFTLLLSSLLLLEAKHKLIKIQSVPIEFFDGFKHIPAHEFAMKFLLIDSEISSYIYSCRFSYCHNEDKNDCKNTCLQMAMKMSKESIANVTVDLTKPSPDVEDCNQKCPLVCGKNDCSKECSILCSVHFSYENSVEYMTEYEEIVTRFNKLFNLRCKALYCHFRNVEGLHCNEACDENVRLYKKVTQSTGQPDPDIGTSKLGCKADCVRAGACDKSCEILCDTHWMYAHRDLYEAEYLQWAKTTGRM</sequence>
<evidence type="ECO:0000259" key="1">
    <source>
        <dbReference type="Pfam" id="PF00270"/>
    </source>
</evidence>
<dbReference type="GO" id="GO:0000380">
    <property type="term" value="P:alternative mRNA splicing, via spliceosome"/>
    <property type="evidence" value="ECO:0000318"/>
    <property type="project" value="GO_Central"/>
</dbReference>
<dbReference type="Proteomes" id="UP000005239">
    <property type="component" value="Unassembled WGS sequence"/>
</dbReference>
<dbReference type="AlphaFoldDB" id="A0A2A6BKY4"/>
<dbReference type="GO" id="GO:0005524">
    <property type="term" value="F:ATP binding"/>
    <property type="evidence" value="ECO:0007669"/>
    <property type="project" value="InterPro"/>
</dbReference>
<dbReference type="EnsemblMetazoa" id="PPA35779.1">
    <property type="protein sequence ID" value="PPA35779.1"/>
    <property type="gene ID" value="WBGene00274148"/>
</dbReference>
<reference evidence="2" key="2">
    <citation type="submission" date="2022-06" db="UniProtKB">
        <authorList>
            <consortium name="EnsemblMetazoa"/>
        </authorList>
    </citation>
    <scope>IDENTIFICATION</scope>
    <source>
        <strain evidence="2">PS312</strain>
    </source>
</reference>
<gene>
    <name evidence="2" type="primary">WBGene00274148</name>
</gene>
<dbReference type="GO" id="GO:0005737">
    <property type="term" value="C:cytoplasm"/>
    <property type="evidence" value="ECO:0000318"/>
    <property type="project" value="GO_Central"/>
</dbReference>
<dbReference type="GO" id="GO:0003724">
    <property type="term" value="F:RNA helicase activity"/>
    <property type="evidence" value="ECO:0000318"/>
    <property type="project" value="GO_Central"/>
</dbReference>
<name>A0A2A6BKY4_PRIPA</name>
<feature type="domain" description="DEAD/DEAH-box helicase" evidence="1">
    <location>
        <begin position="7"/>
        <end position="68"/>
    </location>
</feature>
<evidence type="ECO:0000313" key="3">
    <source>
        <dbReference type="Proteomes" id="UP000005239"/>
    </source>
</evidence>
<dbReference type="InterPro" id="IPR027417">
    <property type="entry name" value="P-loop_NTPase"/>
</dbReference>
<accession>A0A8R1YP74</accession>
<dbReference type="Pfam" id="PF00270">
    <property type="entry name" value="DEAD"/>
    <property type="match status" value="1"/>
</dbReference>
<dbReference type="GO" id="GO:0003729">
    <property type="term" value="F:mRNA binding"/>
    <property type="evidence" value="ECO:0000318"/>
    <property type="project" value="GO_Central"/>
</dbReference>